<dbReference type="Pfam" id="PF07841">
    <property type="entry name" value="DM4_12"/>
    <property type="match status" value="1"/>
</dbReference>
<keyword evidence="1" id="KW-0732">Signal</keyword>
<organism evidence="2 3">
    <name type="scientific">Petrolisthes manimaculis</name>
    <dbReference type="NCBI Taxonomy" id="1843537"/>
    <lineage>
        <taxon>Eukaryota</taxon>
        <taxon>Metazoa</taxon>
        <taxon>Ecdysozoa</taxon>
        <taxon>Arthropoda</taxon>
        <taxon>Crustacea</taxon>
        <taxon>Multicrustacea</taxon>
        <taxon>Malacostraca</taxon>
        <taxon>Eumalacostraca</taxon>
        <taxon>Eucarida</taxon>
        <taxon>Decapoda</taxon>
        <taxon>Pleocyemata</taxon>
        <taxon>Anomura</taxon>
        <taxon>Galatheoidea</taxon>
        <taxon>Porcellanidae</taxon>
        <taxon>Petrolisthes</taxon>
    </lineage>
</organism>
<dbReference type="SMART" id="SM00718">
    <property type="entry name" value="DM4_12"/>
    <property type="match status" value="1"/>
</dbReference>
<protein>
    <submittedName>
        <fullName evidence="2">Uncharacterized protein</fullName>
    </submittedName>
</protein>
<proteinExistence type="predicted"/>
<name>A0AAE1PWL2_9EUCA</name>
<dbReference type="PANTHER" id="PTHR21398:SF6">
    <property type="entry name" value="AGAP007094-PA"/>
    <property type="match status" value="1"/>
</dbReference>
<accession>A0AAE1PWL2</accession>
<dbReference type="InterPro" id="IPR006631">
    <property type="entry name" value="DM4_12"/>
</dbReference>
<gene>
    <name evidence="2" type="ORF">Pmani_014364</name>
</gene>
<feature type="signal peptide" evidence="1">
    <location>
        <begin position="1"/>
        <end position="23"/>
    </location>
</feature>
<sequence length="279" mass="30552">MTIVGMWTVLVVVVVSVVSSGHARQALKGDPGELGDVGFDLSHYQPSDEVKSRAKRYYLSFPSSSTLTFNNKIKVPLFSKFNSNITGVFKGFIRVQYTLPTDTVAVGRSDINTDRYDTYNSLEAVFSNMGINGRECLLKAICESAEDSPADYGLMGQLVHLVLSPNHGPTSTSRDQLREYRAAESYGQDAGNCGLAYPTCPFHLPDLLAAGLSLLQGSVSGFPGICLEDNEKYNMFVNHSQLPKSAGPAMRQLMGYWPVSKKSGLYRNLKMTAKLKLTI</sequence>
<feature type="chain" id="PRO_5041942828" evidence="1">
    <location>
        <begin position="24"/>
        <end position="279"/>
    </location>
</feature>
<dbReference type="PANTHER" id="PTHR21398">
    <property type="entry name" value="AGAP007094-PA"/>
    <property type="match status" value="1"/>
</dbReference>
<dbReference type="Proteomes" id="UP001292094">
    <property type="component" value="Unassembled WGS sequence"/>
</dbReference>
<keyword evidence="3" id="KW-1185">Reference proteome</keyword>
<evidence type="ECO:0000313" key="3">
    <source>
        <dbReference type="Proteomes" id="UP001292094"/>
    </source>
</evidence>
<comment type="caution">
    <text evidence="2">The sequence shown here is derived from an EMBL/GenBank/DDBJ whole genome shotgun (WGS) entry which is preliminary data.</text>
</comment>
<reference evidence="2" key="1">
    <citation type="submission" date="2023-11" db="EMBL/GenBank/DDBJ databases">
        <title>Genome assemblies of two species of porcelain crab, Petrolisthes cinctipes and Petrolisthes manimaculis (Anomura: Porcellanidae).</title>
        <authorList>
            <person name="Angst P."/>
        </authorList>
    </citation>
    <scope>NUCLEOTIDE SEQUENCE</scope>
    <source>
        <strain evidence="2">PB745_02</strain>
        <tissue evidence="2">Gill</tissue>
    </source>
</reference>
<evidence type="ECO:0000256" key="1">
    <source>
        <dbReference type="SAM" id="SignalP"/>
    </source>
</evidence>
<dbReference type="EMBL" id="JAWZYT010001230">
    <property type="protein sequence ID" value="KAK4314332.1"/>
    <property type="molecule type" value="Genomic_DNA"/>
</dbReference>
<evidence type="ECO:0000313" key="2">
    <source>
        <dbReference type="EMBL" id="KAK4314332.1"/>
    </source>
</evidence>
<dbReference type="AlphaFoldDB" id="A0AAE1PWL2"/>